<evidence type="ECO:0000313" key="3">
    <source>
        <dbReference type="Proteomes" id="UP000828251"/>
    </source>
</evidence>
<feature type="domain" description="RNase H type-1" evidence="1">
    <location>
        <begin position="137"/>
        <end position="242"/>
    </location>
</feature>
<dbReference type="OrthoDB" id="1744872at2759"/>
<dbReference type="InterPro" id="IPR044730">
    <property type="entry name" value="RNase_H-like_dom_plant"/>
</dbReference>
<evidence type="ECO:0000259" key="1">
    <source>
        <dbReference type="Pfam" id="PF13456"/>
    </source>
</evidence>
<dbReference type="SUPFAM" id="SSF53098">
    <property type="entry name" value="Ribonuclease H-like"/>
    <property type="match status" value="1"/>
</dbReference>
<dbReference type="GO" id="GO:0003676">
    <property type="term" value="F:nucleic acid binding"/>
    <property type="evidence" value="ECO:0007669"/>
    <property type="project" value="InterPro"/>
</dbReference>
<dbReference type="CDD" id="cd06222">
    <property type="entry name" value="RNase_H_like"/>
    <property type="match status" value="1"/>
</dbReference>
<dbReference type="Proteomes" id="UP000828251">
    <property type="component" value="Unassembled WGS sequence"/>
</dbReference>
<dbReference type="GO" id="GO:0004523">
    <property type="term" value="F:RNA-DNA hybrid ribonuclease activity"/>
    <property type="evidence" value="ECO:0007669"/>
    <property type="project" value="InterPro"/>
</dbReference>
<dbReference type="EMBL" id="JAIQCV010000004">
    <property type="protein sequence ID" value="KAH1108896.1"/>
    <property type="molecule type" value="Genomic_DNA"/>
</dbReference>
<dbReference type="PANTHER" id="PTHR47723:SF19">
    <property type="entry name" value="POLYNUCLEOTIDYL TRANSFERASE, RIBONUCLEASE H-LIKE SUPERFAMILY PROTEIN"/>
    <property type="match status" value="1"/>
</dbReference>
<sequence length="270" mass="30616">MAPLISKIPSSSNVDLGCLVKDLVNSDRSWNLDLFRIWLSEDVINKIISIPPPHLNSGADKESGVTWSCLFGLIAWRIWKNRNLFIFQNISWLSTEVMKVSTSWARQFDLYHSGYKNNASFLNHANISKRTWILLSTDGAVTRDFGLAVFGGVVRDSEGNWIMGFGHYLGVCSPFEAKVWGILDGILLPLNKGYRQIIIQTNSLEVVQALKDKGMEETGITVLRMTQHIMKSEGLWRILHIMKSTLQIFDETPKEILDLLQKDKVNGTFM</sequence>
<proteinExistence type="predicted"/>
<dbReference type="Pfam" id="PF13456">
    <property type="entry name" value="RVT_3"/>
    <property type="match status" value="1"/>
</dbReference>
<organism evidence="2 3">
    <name type="scientific">Gossypium stocksii</name>
    <dbReference type="NCBI Taxonomy" id="47602"/>
    <lineage>
        <taxon>Eukaryota</taxon>
        <taxon>Viridiplantae</taxon>
        <taxon>Streptophyta</taxon>
        <taxon>Embryophyta</taxon>
        <taxon>Tracheophyta</taxon>
        <taxon>Spermatophyta</taxon>
        <taxon>Magnoliopsida</taxon>
        <taxon>eudicotyledons</taxon>
        <taxon>Gunneridae</taxon>
        <taxon>Pentapetalae</taxon>
        <taxon>rosids</taxon>
        <taxon>malvids</taxon>
        <taxon>Malvales</taxon>
        <taxon>Malvaceae</taxon>
        <taxon>Malvoideae</taxon>
        <taxon>Gossypium</taxon>
    </lineage>
</organism>
<dbReference type="InterPro" id="IPR002156">
    <property type="entry name" value="RNaseH_domain"/>
</dbReference>
<keyword evidence="3" id="KW-1185">Reference proteome</keyword>
<dbReference type="InterPro" id="IPR012337">
    <property type="entry name" value="RNaseH-like_sf"/>
</dbReference>
<protein>
    <recommendedName>
        <fullName evidence="1">RNase H type-1 domain-containing protein</fullName>
    </recommendedName>
</protein>
<comment type="caution">
    <text evidence="2">The sequence shown here is derived from an EMBL/GenBank/DDBJ whole genome shotgun (WGS) entry which is preliminary data.</text>
</comment>
<name>A0A9D3W4R6_9ROSI</name>
<reference evidence="2 3" key="1">
    <citation type="journal article" date="2021" name="Plant Biotechnol. J.">
        <title>Multi-omics assisted identification of the key and species-specific regulatory components of drought-tolerant mechanisms in Gossypium stocksii.</title>
        <authorList>
            <person name="Yu D."/>
            <person name="Ke L."/>
            <person name="Zhang D."/>
            <person name="Wu Y."/>
            <person name="Sun Y."/>
            <person name="Mei J."/>
            <person name="Sun J."/>
            <person name="Sun Y."/>
        </authorList>
    </citation>
    <scope>NUCLEOTIDE SEQUENCE [LARGE SCALE GENOMIC DNA]</scope>
    <source>
        <strain evidence="3">cv. E1</strain>
        <tissue evidence="2">Leaf</tissue>
    </source>
</reference>
<dbReference type="PANTHER" id="PTHR47723">
    <property type="entry name" value="OS05G0353850 PROTEIN"/>
    <property type="match status" value="1"/>
</dbReference>
<evidence type="ECO:0000313" key="2">
    <source>
        <dbReference type="EMBL" id="KAH1108896.1"/>
    </source>
</evidence>
<dbReference type="AlphaFoldDB" id="A0A9D3W4R6"/>
<dbReference type="Gene3D" id="3.30.420.10">
    <property type="entry name" value="Ribonuclease H-like superfamily/Ribonuclease H"/>
    <property type="match status" value="1"/>
</dbReference>
<accession>A0A9D3W4R6</accession>
<dbReference type="InterPro" id="IPR053151">
    <property type="entry name" value="RNase_H-like"/>
</dbReference>
<dbReference type="InterPro" id="IPR036397">
    <property type="entry name" value="RNaseH_sf"/>
</dbReference>
<gene>
    <name evidence="2" type="ORF">J1N35_012664</name>
</gene>